<accession>A0A0B6XVP7</accession>
<organism evidence="2">
    <name type="scientific">Arion vulgaris</name>
    <dbReference type="NCBI Taxonomy" id="1028688"/>
    <lineage>
        <taxon>Eukaryota</taxon>
        <taxon>Metazoa</taxon>
        <taxon>Spiralia</taxon>
        <taxon>Lophotrochozoa</taxon>
        <taxon>Mollusca</taxon>
        <taxon>Gastropoda</taxon>
        <taxon>Heterobranchia</taxon>
        <taxon>Euthyneura</taxon>
        <taxon>Panpulmonata</taxon>
        <taxon>Eupulmonata</taxon>
        <taxon>Stylommatophora</taxon>
        <taxon>Helicina</taxon>
        <taxon>Arionoidea</taxon>
        <taxon>Arionidae</taxon>
        <taxon>Arion</taxon>
    </lineage>
</organism>
<sequence>SIIIRNQETQPKKLSKKHKPKSYQSSEKQSNNKNNEILKNKIELINNYIEKQVWLN</sequence>
<protein>
    <submittedName>
        <fullName evidence="2">Uncharacterized protein</fullName>
    </submittedName>
</protein>
<feature type="compositionally biased region" description="Low complexity" evidence="1">
    <location>
        <begin position="22"/>
        <end position="35"/>
    </location>
</feature>
<evidence type="ECO:0000313" key="2">
    <source>
        <dbReference type="EMBL" id="CEK47611.1"/>
    </source>
</evidence>
<gene>
    <name evidence="2" type="primary">ORF1765</name>
</gene>
<evidence type="ECO:0000256" key="1">
    <source>
        <dbReference type="SAM" id="MobiDB-lite"/>
    </source>
</evidence>
<proteinExistence type="predicted"/>
<dbReference type="AlphaFoldDB" id="A0A0B6XVP7"/>
<name>A0A0B6XVP7_9EUPU</name>
<feature type="non-terminal residue" evidence="2">
    <location>
        <position position="1"/>
    </location>
</feature>
<reference evidence="2" key="1">
    <citation type="submission" date="2014-12" db="EMBL/GenBank/DDBJ databases">
        <title>Insight into the proteome of Arion vulgaris.</title>
        <authorList>
            <person name="Aradska J."/>
            <person name="Bulat T."/>
            <person name="Smidak R."/>
            <person name="Sarate P."/>
            <person name="Gangsoo J."/>
            <person name="Sialana F."/>
            <person name="Bilban M."/>
            <person name="Lubec G."/>
        </authorList>
    </citation>
    <scope>NUCLEOTIDE SEQUENCE</scope>
    <source>
        <tissue evidence="2">Skin</tissue>
    </source>
</reference>
<dbReference type="EMBL" id="HACG01000746">
    <property type="protein sequence ID" value="CEK47611.1"/>
    <property type="molecule type" value="Transcribed_RNA"/>
</dbReference>
<feature type="region of interest" description="Disordered" evidence="1">
    <location>
        <begin position="1"/>
        <end position="37"/>
    </location>
</feature>